<proteinExistence type="predicted"/>
<keyword evidence="3" id="KW-1185">Reference proteome</keyword>
<evidence type="ECO:0000313" key="3">
    <source>
        <dbReference type="Proteomes" id="UP000187151"/>
    </source>
</evidence>
<feature type="region of interest" description="Disordered" evidence="1">
    <location>
        <begin position="1"/>
        <end position="60"/>
    </location>
</feature>
<reference evidence="2 3" key="1">
    <citation type="submission" date="2016-01" db="EMBL/GenBank/DDBJ databases">
        <title>Streptomyces amritsarensis strain MTCC 11845 genome sequencing and assembly.</title>
        <authorList>
            <person name="Sharma D."/>
            <person name="Nair G.R."/>
            <person name="Kaur G."/>
            <person name="Manhas R.K."/>
            <person name="Mayilraj S."/>
        </authorList>
    </citation>
    <scope>NUCLEOTIDE SEQUENCE [LARGE SCALE GENOMIC DNA]</scope>
    <source>
        <strain evidence="2 3">MTCC 11845</strain>
    </source>
</reference>
<gene>
    <name evidence="2" type="ORF">AVW11_19210</name>
</gene>
<protein>
    <submittedName>
        <fullName evidence="2">Uncharacterized protein</fullName>
    </submittedName>
</protein>
<accession>A0ABX3G039</accession>
<name>A0ABX3G039_9ACTN</name>
<dbReference type="Proteomes" id="UP000187151">
    <property type="component" value="Unassembled WGS sequence"/>
</dbReference>
<evidence type="ECO:0000313" key="2">
    <source>
        <dbReference type="EMBL" id="OLZ64149.1"/>
    </source>
</evidence>
<evidence type="ECO:0000256" key="1">
    <source>
        <dbReference type="SAM" id="MobiDB-lite"/>
    </source>
</evidence>
<sequence length="60" mass="6193">MASSSRAHPSALWEDDPQAEGALPTSMGAVPEDRETGRRPPGRGGSVCGEKGFGLNSRPA</sequence>
<organism evidence="2 3">
    <name type="scientific">Streptomyces amritsarensis</name>
    <dbReference type="NCBI Taxonomy" id="681158"/>
    <lineage>
        <taxon>Bacteria</taxon>
        <taxon>Bacillati</taxon>
        <taxon>Actinomycetota</taxon>
        <taxon>Actinomycetes</taxon>
        <taxon>Kitasatosporales</taxon>
        <taxon>Streptomycetaceae</taxon>
        <taxon>Streptomyces</taxon>
    </lineage>
</organism>
<comment type="caution">
    <text evidence="2">The sequence shown here is derived from an EMBL/GenBank/DDBJ whole genome shotgun (WGS) entry which is preliminary data.</text>
</comment>
<dbReference type="EMBL" id="MQUR01000044">
    <property type="protein sequence ID" value="OLZ64149.1"/>
    <property type="molecule type" value="Genomic_DNA"/>
</dbReference>